<sequence length="233" mass="24702">MDGHGFTFFGAALTARGSGALWWAAERLLVVADLHLGKAERLARRGGTLLPPYETRDTLARLEAEIAATGPATVLCLGDSFDDAAAAGALDEGDALWLTRLMAGRRWIWIAGNHDPGPVDLGGSHRAEWQLGPVVFRHIAQAGGRGEVSGHYHPKVRLSLRGQSLARPCFLIDERRVILPAFGSYTGGLASHEAVLSELMAPGALAVLTGPAPRALPMPRAKGYSKPRSTTSG</sequence>
<dbReference type="EC" id="3.1.-.-" evidence="2"/>
<dbReference type="RefSeq" id="WP_377830606.1">
    <property type="nucleotide sequence ID" value="NZ_JBHRSK010000001.1"/>
</dbReference>
<dbReference type="GO" id="GO:0004519">
    <property type="term" value="F:endonuclease activity"/>
    <property type="evidence" value="ECO:0007669"/>
    <property type="project" value="UniProtKB-KW"/>
</dbReference>
<dbReference type="PANTHER" id="PTHR39323:SF1">
    <property type="entry name" value="BLR1149 PROTEIN"/>
    <property type="match status" value="1"/>
</dbReference>
<accession>A0ABV7ABH5</accession>
<comment type="caution">
    <text evidence="2">The sequence shown here is derived from an EMBL/GenBank/DDBJ whole genome shotgun (WGS) entry which is preliminary data.</text>
</comment>
<dbReference type="Gene3D" id="3.60.21.10">
    <property type="match status" value="1"/>
</dbReference>
<protein>
    <submittedName>
        <fullName evidence="2">Ligase-associated DNA damage response endonuclease PdeM</fullName>
        <ecNumber evidence="2">3.1.-.-</ecNumber>
    </submittedName>
</protein>
<dbReference type="Pfam" id="PF00149">
    <property type="entry name" value="Metallophos"/>
    <property type="match status" value="1"/>
</dbReference>
<dbReference type="NCBIfam" id="TIGR04123">
    <property type="entry name" value="P_estr_lig_assc"/>
    <property type="match status" value="1"/>
</dbReference>
<keyword evidence="2" id="KW-0378">Hydrolase</keyword>
<dbReference type="InterPro" id="IPR004843">
    <property type="entry name" value="Calcineurin-like_PHP"/>
</dbReference>
<keyword evidence="3" id="KW-1185">Reference proteome</keyword>
<dbReference type="EMBL" id="JBHRSK010000001">
    <property type="protein sequence ID" value="MFC2966478.1"/>
    <property type="molecule type" value="Genomic_DNA"/>
</dbReference>
<reference evidence="3" key="1">
    <citation type="journal article" date="2019" name="Int. J. Syst. Evol. Microbiol.">
        <title>The Global Catalogue of Microorganisms (GCM) 10K type strain sequencing project: providing services to taxonomists for standard genome sequencing and annotation.</title>
        <authorList>
            <consortium name="The Broad Institute Genomics Platform"/>
            <consortium name="The Broad Institute Genome Sequencing Center for Infectious Disease"/>
            <person name="Wu L."/>
            <person name="Ma J."/>
        </authorList>
    </citation>
    <scope>NUCLEOTIDE SEQUENCE [LARGE SCALE GENOMIC DNA]</scope>
    <source>
        <strain evidence="3">KCTC 62192</strain>
    </source>
</reference>
<evidence type="ECO:0000313" key="3">
    <source>
        <dbReference type="Proteomes" id="UP001595443"/>
    </source>
</evidence>
<keyword evidence="2" id="KW-0436">Ligase</keyword>
<keyword evidence="2" id="KW-0540">Nuclease</keyword>
<dbReference type="InterPro" id="IPR026336">
    <property type="entry name" value="PdeM-like"/>
</dbReference>
<dbReference type="PANTHER" id="PTHR39323">
    <property type="entry name" value="BLR1149 PROTEIN"/>
    <property type="match status" value="1"/>
</dbReference>
<dbReference type="Proteomes" id="UP001595443">
    <property type="component" value="Unassembled WGS sequence"/>
</dbReference>
<evidence type="ECO:0000259" key="1">
    <source>
        <dbReference type="Pfam" id="PF00149"/>
    </source>
</evidence>
<dbReference type="GO" id="GO:0016874">
    <property type="term" value="F:ligase activity"/>
    <property type="evidence" value="ECO:0007669"/>
    <property type="project" value="UniProtKB-KW"/>
</dbReference>
<dbReference type="InterPro" id="IPR024173">
    <property type="entry name" value="Pesterase_MJ0037-like"/>
</dbReference>
<dbReference type="InterPro" id="IPR029052">
    <property type="entry name" value="Metallo-depent_PP-like"/>
</dbReference>
<proteinExistence type="predicted"/>
<organism evidence="2 3">
    <name type="scientific">Acidimangrovimonas pyrenivorans</name>
    <dbReference type="NCBI Taxonomy" id="2030798"/>
    <lineage>
        <taxon>Bacteria</taxon>
        <taxon>Pseudomonadati</taxon>
        <taxon>Pseudomonadota</taxon>
        <taxon>Alphaproteobacteria</taxon>
        <taxon>Rhodobacterales</taxon>
        <taxon>Paracoccaceae</taxon>
        <taxon>Acidimangrovimonas</taxon>
    </lineage>
</organism>
<feature type="domain" description="Calcineurin-like phosphoesterase" evidence="1">
    <location>
        <begin position="27"/>
        <end position="123"/>
    </location>
</feature>
<dbReference type="GO" id="GO:0016787">
    <property type="term" value="F:hydrolase activity"/>
    <property type="evidence" value="ECO:0007669"/>
    <property type="project" value="UniProtKB-KW"/>
</dbReference>
<dbReference type="PIRSF" id="PIRSF000887">
    <property type="entry name" value="Pesterase_MJ0037"/>
    <property type="match status" value="1"/>
</dbReference>
<keyword evidence="2" id="KW-0255">Endonuclease</keyword>
<name>A0ABV7ABH5_9RHOB</name>
<dbReference type="SUPFAM" id="SSF56300">
    <property type="entry name" value="Metallo-dependent phosphatases"/>
    <property type="match status" value="1"/>
</dbReference>
<gene>
    <name evidence="2" type="primary">pdeM</name>
    <name evidence="2" type="ORF">ACFOES_00075</name>
</gene>
<evidence type="ECO:0000313" key="2">
    <source>
        <dbReference type="EMBL" id="MFC2966478.1"/>
    </source>
</evidence>